<evidence type="ECO:0000259" key="8">
    <source>
        <dbReference type="Pfam" id="PF11975"/>
    </source>
</evidence>
<evidence type="ECO:0000256" key="2">
    <source>
        <dbReference type="ARBA" id="ARBA00022723"/>
    </source>
</evidence>
<keyword evidence="6 7" id="KW-0326">Glycosidase</keyword>
<sequence length="442" mass="49615">MSKGIKIVTIGGGSSYTPELVEGFIKRYDELPVRELWLVDIEAGKEKLEIVGAMAKRMVKAAGVDCEVHLTLDRREALKDADFVTTQLRVGLLDARILDERIPLSHGLIGQETNGAGGIFKALRTVPVILDIVEDMKELCPNAWLINFTNPAGMVTEAVLRYGNWDKVVGLCNIPVNAVFEEAELLGEKNSDLFFQFAGINHLHWHTITDKNGKDRTDELIKVMYGQDDAKSIVANIKDNNLIWEQVENLHMVPCPYHNYYYYTDKMLAEELEDFKNNGTRAEKVKEIEHELFELYKDPNLDYKPKQLAERGGARYSDAACEIINSIHNDKRTTMTVSTRNNGTITDLPAESAVEVTCTITGKGPVPYNFGSFKPQERGLLQVMKSMEELTIEAAVTGDYGTLLQAFTMNPLITSGDVAKEVMDELLEAHKQYLPAFFKETK</sequence>
<dbReference type="Proteomes" id="UP000664632">
    <property type="component" value="Unassembled WGS sequence"/>
</dbReference>
<dbReference type="PROSITE" id="PS01324">
    <property type="entry name" value="GLYCOSYL_HYDROL_F4"/>
    <property type="match status" value="1"/>
</dbReference>
<name>A0ABS3GVC2_9ENTE</name>
<dbReference type="SUPFAM" id="SSF51735">
    <property type="entry name" value="NAD(P)-binding Rossmann-fold domains"/>
    <property type="match status" value="1"/>
</dbReference>
<dbReference type="InterPro" id="IPR015955">
    <property type="entry name" value="Lactate_DH/Glyco_Ohase_4_C"/>
</dbReference>
<comment type="caution">
    <text evidence="9">The sequence shown here is derived from an EMBL/GenBank/DDBJ whole genome shotgun (WGS) entry which is preliminary data.</text>
</comment>
<dbReference type="Pfam" id="PF02056">
    <property type="entry name" value="Glyco_hydro_4"/>
    <property type="match status" value="1"/>
</dbReference>
<accession>A0ABS3GVC2</accession>
<comment type="cofactor">
    <cofactor evidence="7">
        <name>NAD(+)</name>
        <dbReference type="ChEBI" id="CHEBI:57540"/>
    </cofactor>
    <text evidence="7">Binds 1 NAD(+) per subunit.</text>
</comment>
<dbReference type="CDD" id="cd05296">
    <property type="entry name" value="GH4_P_beta_glucosidase"/>
    <property type="match status" value="1"/>
</dbReference>
<proteinExistence type="inferred from homology"/>
<keyword evidence="3 7" id="KW-0378">Hydrolase</keyword>
<comment type="similarity">
    <text evidence="1 7">Belongs to the glycosyl hydrolase 4 family.</text>
</comment>
<dbReference type="EMBL" id="JAFLWD010000006">
    <property type="protein sequence ID" value="MBO0439201.1"/>
    <property type="molecule type" value="Genomic_DNA"/>
</dbReference>
<keyword evidence="10" id="KW-1185">Reference proteome</keyword>
<dbReference type="RefSeq" id="WP_207111299.1">
    <property type="nucleotide sequence ID" value="NZ_JAFLWD010000006.1"/>
</dbReference>
<keyword evidence="5" id="KW-0464">Manganese</keyword>
<dbReference type="SUPFAM" id="SSF56327">
    <property type="entry name" value="LDH C-terminal domain-like"/>
    <property type="match status" value="1"/>
</dbReference>
<evidence type="ECO:0000256" key="5">
    <source>
        <dbReference type="ARBA" id="ARBA00023211"/>
    </source>
</evidence>
<dbReference type="InterPro" id="IPR001088">
    <property type="entry name" value="Glyco_hydro_4"/>
</dbReference>
<evidence type="ECO:0000256" key="1">
    <source>
        <dbReference type="ARBA" id="ARBA00010141"/>
    </source>
</evidence>
<evidence type="ECO:0000313" key="9">
    <source>
        <dbReference type="EMBL" id="MBO0439201.1"/>
    </source>
</evidence>
<feature type="domain" description="Glycosyl hydrolase family 4 C-terminal" evidence="8">
    <location>
        <begin position="197"/>
        <end position="413"/>
    </location>
</feature>
<evidence type="ECO:0000256" key="4">
    <source>
        <dbReference type="ARBA" id="ARBA00023027"/>
    </source>
</evidence>
<dbReference type="PANTHER" id="PTHR32092">
    <property type="entry name" value="6-PHOSPHO-BETA-GLUCOSIDASE-RELATED"/>
    <property type="match status" value="1"/>
</dbReference>
<dbReference type="Pfam" id="PF11975">
    <property type="entry name" value="Glyco_hydro_4C"/>
    <property type="match status" value="1"/>
</dbReference>
<keyword evidence="2" id="KW-0479">Metal-binding</keyword>
<dbReference type="Gene3D" id="3.40.50.720">
    <property type="entry name" value="NAD(P)-binding Rossmann-like Domain"/>
    <property type="match status" value="1"/>
</dbReference>
<gene>
    <name evidence="9" type="ORF">JZO69_02360</name>
</gene>
<keyword evidence="4 7" id="KW-0520">NAD</keyword>
<dbReference type="PANTHER" id="PTHR32092:SF5">
    <property type="entry name" value="6-PHOSPHO-BETA-GLUCOSIDASE"/>
    <property type="match status" value="1"/>
</dbReference>
<dbReference type="Gene3D" id="3.90.110.10">
    <property type="entry name" value="Lactate dehydrogenase/glycoside hydrolase, family 4, C-terminal"/>
    <property type="match status" value="1"/>
</dbReference>
<dbReference type="PRINTS" id="PR00732">
    <property type="entry name" value="GLHYDRLASE4"/>
</dbReference>
<reference evidence="9 10" key="1">
    <citation type="submission" date="2021-03" db="EMBL/GenBank/DDBJ databases">
        <title>Enterococcal diversity collection.</title>
        <authorList>
            <person name="Gilmore M.S."/>
            <person name="Schwartzman J."/>
            <person name="Van Tyne D."/>
            <person name="Martin M."/>
            <person name="Earl A.M."/>
            <person name="Manson A.L."/>
            <person name="Straub T."/>
            <person name="Salamzade R."/>
            <person name="Saavedra J."/>
            <person name="Lebreton F."/>
            <person name="Prichula J."/>
            <person name="Schaufler K."/>
            <person name="Gaca A."/>
            <person name="Sgardioli B."/>
            <person name="Wagenaar J."/>
            <person name="Strong T."/>
        </authorList>
    </citation>
    <scope>NUCLEOTIDE SEQUENCE [LARGE SCALE GENOMIC DNA]</scope>
    <source>
        <strain evidence="9 10">DIV0869a</strain>
    </source>
</reference>
<dbReference type="InterPro" id="IPR019802">
    <property type="entry name" value="GlycHydrolase_4_CS"/>
</dbReference>
<dbReference type="InterPro" id="IPR022616">
    <property type="entry name" value="Glyco_hydro_4_C"/>
</dbReference>
<organism evidence="9 10">
    <name type="scientific">Candidatus Enterococcus ikei</name>
    <dbReference type="NCBI Taxonomy" id="2815326"/>
    <lineage>
        <taxon>Bacteria</taxon>
        <taxon>Bacillati</taxon>
        <taxon>Bacillota</taxon>
        <taxon>Bacilli</taxon>
        <taxon>Lactobacillales</taxon>
        <taxon>Enterococcaceae</taxon>
        <taxon>Enterococcus</taxon>
    </lineage>
</organism>
<dbReference type="InterPro" id="IPR036291">
    <property type="entry name" value="NAD(P)-bd_dom_sf"/>
</dbReference>
<evidence type="ECO:0000256" key="6">
    <source>
        <dbReference type="ARBA" id="ARBA00023295"/>
    </source>
</evidence>
<evidence type="ECO:0000256" key="7">
    <source>
        <dbReference type="RuleBase" id="RU361152"/>
    </source>
</evidence>
<evidence type="ECO:0000256" key="3">
    <source>
        <dbReference type="ARBA" id="ARBA00022801"/>
    </source>
</evidence>
<protein>
    <submittedName>
        <fullName evidence="9">6-phospho-beta-glucosidase</fullName>
    </submittedName>
</protein>
<evidence type="ECO:0000313" key="10">
    <source>
        <dbReference type="Proteomes" id="UP000664632"/>
    </source>
</evidence>